<protein>
    <submittedName>
        <fullName evidence="1">Uncharacterized protein</fullName>
    </submittedName>
</protein>
<reference evidence="1 2" key="1">
    <citation type="submission" date="2024-10" db="EMBL/GenBank/DDBJ databases">
        <authorList>
            <person name="Wannawong T."/>
            <person name="Kuncharoen N."/>
            <person name="Mhuantong W."/>
        </authorList>
    </citation>
    <scope>NUCLEOTIDE SEQUENCE [LARGE SCALE GENOMIC DNA]</scope>
    <source>
        <strain evidence="1 2">CALK1-4</strain>
    </source>
</reference>
<proteinExistence type="predicted"/>
<dbReference type="EMBL" id="JBIQWK010000011">
    <property type="protein sequence ID" value="MFI0576171.1"/>
    <property type="molecule type" value="Genomic_DNA"/>
</dbReference>
<comment type="caution">
    <text evidence="1">The sequence shown here is derived from an EMBL/GenBank/DDBJ whole genome shotgun (WGS) entry which is preliminary data.</text>
</comment>
<dbReference type="RefSeq" id="WP_398353416.1">
    <property type="nucleotide sequence ID" value="NZ_JBIQWK010000011.1"/>
</dbReference>
<evidence type="ECO:0000313" key="2">
    <source>
        <dbReference type="Proteomes" id="UP001610810"/>
    </source>
</evidence>
<keyword evidence="2" id="KW-1185">Reference proteome</keyword>
<name>A0ABW7S7E2_STRTE</name>
<evidence type="ECO:0000313" key="1">
    <source>
        <dbReference type="EMBL" id="MFI0576171.1"/>
    </source>
</evidence>
<organism evidence="1 2">
    <name type="scientific">Streptomyces tendae</name>
    <dbReference type="NCBI Taxonomy" id="1932"/>
    <lineage>
        <taxon>Bacteria</taxon>
        <taxon>Bacillati</taxon>
        <taxon>Actinomycetota</taxon>
        <taxon>Actinomycetes</taxon>
        <taxon>Kitasatosporales</taxon>
        <taxon>Streptomycetaceae</taxon>
        <taxon>Streptomyces</taxon>
    </lineage>
</organism>
<gene>
    <name evidence="1" type="ORF">ACH3YB_31550</name>
</gene>
<sequence length="156" mass="18567">MLNEDRVVLTFKQYAQQFLIDQKLLLDVDVAVQQQLFGQYLFRLQTKILADDLPPHMLAERTRVTYEVPASTWQMWKKRHARRWYARRLVTRWPVRYEPDPDGRYADAVCSFNLERYRAYPRARVQLPRDQIGPAYLAHRITDVRWSTGEAGRADA</sequence>
<dbReference type="Proteomes" id="UP001610810">
    <property type="component" value="Unassembled WGS sequence"/>
</dbReference>
<accession>A0ABW7S7E2</accession>